<evidence type="ECO:0000259" key="14">
    <source>
        <dbReference type="PROSITE" id="PS51194"/>
    </source>
</evidence>
<dbReference type="SMART" id="SM00490">
    <property type="entry name" value="HELICc"/>
    <property type="match status" value="1"/>
</dbReference>
<evidence type="ECO:0000256" key="1">
    <source>
        <dbReference type="ARBA" id="ARBA00004496"/>
    </source>
</evidence>
<evidence type="ECO:0000256" key="10">
    <source>
        <dbReference type="ARBA" id="ARBA00026033"/>
    </source>
</evidence>
<evidence type="ECO:0000256" key="3">
    <source>
        <dbReference type="ARBA" id="ARBA00022490"/>
    </source>
</evidence>
<keyword evidence="9" id="KW-0234">DNA repair</keyword>
<dbReference type="GO" id="GO:0006289">
    <property type="term" value="P:nucleotide-excision repair"/>
    <property type="evidence" value="ECO:0007669"/>
    <property type="project" value="InterPro"/>
</dbReference>
<dbReference type="PROSITE" id="PS50151">
    <property type="entry name" value="UVR"/>
    <property type="match status" value="1"/>
</dbReference>
<dbReference type="CDD" id="cd18790">
    <property type="entry name" value="SF2_C_UvrB"/>
    <property type="match status" value="1"/>
</dbReference>
<evidence type="ECO:0000256" key="11">
    <source>
        <dbReference type="ARBA" id="ARBA00029504"/>
    </source>
</evidence>
<dbReference type="HAMAP" id="MF_00204">
    <property type="entry name" value="UvrB"/>
    <property type="match status" value="1"/>
</dbReference>
<evidence type="ECO:0000256" key="6">
    <source>
        <dbReference type="ARBA" id="ARBA00022769"/>
    </source>
</evidence>
<sequence length="662" mass="75915">MAEFKIHSSYDPAGDQPQAIEELVAGIEKDLKHQVLLGITGSGKTFTMANVIQAVQKPTLILSHNKTLAAQLYGEFKSLFPENAVEFFISYYDYYQPEAYLPVTDTFIEKDMSMNEEIDRLRLKATTSLIGRKDVIIICSVSCIYGIGSPETYKSMLVHVNKSLPLDQKKFLHSLVNIHYVRNDLVLEPGTFRVRGDVIEVFPAYDEWALRIELFGDEVEKIYTFHPLTGKMQSEFDDFWVYPAKHFVTTRENLNSAMDDIRVELSDRLKHLRGEGLLLEAQRLEQRTLYDLEMMTELGYCSGIENYSRHLEGRKKDERPSTLIDFFPNDFLMFADESHVSIPQIRAMYNGDRSRKTSLIEHGFRLPSALDNRPMKFEEFEKTINKVVYVSATPGEYELQKTDGVIVEQIIRPTGLLDPEIIVKKTKGQIDDLIGEIREVITRDERVLVTTLTKRMAEDLTDYLKGVNIKAEYMHSDIETIERVQILRGLRMKAFDVLVGINLLREGLDLPEVSLVAVLDADKEGFLRSRSSLMQVSGRAARNINGKVILYGDKVTDSMQYLIDETERRKKVQIEYNKTHKIQPRTIYKSVEDIKLTTAVADESSDYNNNDKIIIDDSTLDGIETKASLEILKRKMLRCAKDLQFEQAAILRDKIRVIEEAV</sequence>
<dbReference type="InterPro" id="IPR014001">
    <property type="entry name" value="Helicase_ATP-bd"/>
</dbReference>
<dbReference type="Pfam" id="PF17757">
    <property type="entry name" value="UvrB_inter"/>
    <property type="match status" value="1"/>
</dbReference>
<dbReference type="InterPro" id="IPR027417">
    <property type="entry name" value="P-loop_NTPase"/>
</dbReference>
<keyword evidence="7" id="KW-0067">ATP-binding</keyword>
<feature type="domain" description="UVR" evidence="12">
    <location>
        <begin position="626"/>
        <end position="661"/>
    </location>
</feature>
<dbReference type="NCBIfam" id="NF003673">
    <property type="entry name" value="PRK05298.1"/>
    <property type="match status" value="1"/>
</dbReference>
<dbReference type="Pfam" id="PF04851">
    <property type="entry name" value="ResIII"/>
    <property type="match status" value="1"/>
</dbReference>
<evidence type="ECO:0000256" key="5">
    <source>
        <dbReference type="ARBA" id="ARBA00022763"/>
    </source>
</evidence>
<reference evidence="15" key="1">
    <citation type="submission" date="2018-05" db="EMBL/GenBank/DDBJ databases">
        <authorList>
            <person name="Lanie J.A."/>
            <person name="Ng W.-L."/>
            <person name="Kazmierczak K.M."/>
            <person name="Andrzejewski T.M."/>
            <person name="Davidsen T.M."/>
            <person name="Wayne K.J."/>
            <person name="Tettelin H."/>
            <person name="Glass J.I."/>
            <person name="Rusch D."/>
            <person name="Podicherti R."/>
            <person name="Tsui H.-C.T."/>
            <person name="Winkler M.E."/>
        </authorList>
    </citation>
    <scope>NUCLEOTIDE SEQUENCE</scope>
</reference>
<dbReference type="PANTHER" id="PTHR24029">
    <property type="entry name" value="UVRABC SYSTEM PROTEIN B"/>
    <property type="match status" value="1"/>
</dbReference>
<evidence type="ECO:0000256" key="2">
    <source>
        <dbReference type="ARBA" id="ARBA00008533"/>
    </source>
</evidence>
<dbReference type="Gene3D" id="3.40.50.300">
    <property type="entry name" value="P-loop containing nucleotide triphosphate hydrolases"/>
    <property type="match status" value="3"/>
</dbReference>
<dbReference type="GO" id="GO:0016887">
    <property type="term" value="F:ATP hydrolysis activity"/>
    <property type="evidence" value="ECO:0007669"/>
    <property type="project" value="InterPro"/>
</dbReference>
<dbReference type="SUPFAM" id="SSF52540">
    <property type="entry name" value="P-loop containing nucleoside triphosphate hydrolases"/>
    <property type="match status" value="2"/>
</dbReference>
<keyword evidence="3" id="KW-0963">Cytoplasm</keyword>
<name>A0A381TF50_9ZZZZ</name>
<evidence type="ECO:0000313" key="15">
    <source>
        <dbReference type="EMBL" id="SVA14782.1"/>
    </source>
</evidence>
<dbReference type="PANTHER" id="PTHR24029:SF0">
    <property type="entry name" value="UVRABC SYSTEM PROTEIN B"/>
    <property type="match status" value="1"/>
</dbReference>
<evidence type="ECO:0000259" key="13">
    <source>
        <dbReference type="PROSITE" id="PS51192"/>
    </source>
</evidence>
<evidence type="ECO:0000256" key="4">
    <source>
        <dbReference type="ARBA" id="ARBA00022741"/>
    </source>
</evidence>
<dbReference type="Pfam" id="PF02151">
    <property type="entry name" value="UVR"/>
    <property type="match status" value="1"/>
</dbReference>
<dbReference type="PROSITE" id="PS51192">
    <property type="entry name" value="HELICASE_ATP_BIND_1"/>
    <property type="match status" value="1"/>
</dbReference>
<dbReference type="InterPro" id="IPR001943">
    <property type="entry name" value="UVR_dom"/>
</dbReference>
<dbReference type="Pfam" id="PF00271">
    <property type="entry name" value="Helicase_C"/>
    <property type="match status" value="1"/>
</dbReference>
<evidence type="ECO:0000256" key="9">
    <source>
        <dbReference type="ARBA" id="ARBA00023204"/>
    </source>
</evidence>
<keyword evidence="4" id="KW-0547">Nucleotide-binding</keyword>
<dbReference type="CDD" id="cd17916">
    <property type="entry name" value="DEXHc_UvrB"/>
    <property type="match status" value="1"/>
</dbReference>
<dbReference type="InterPro" id="IPR036876">
    <property type="entry name" value="UVR_dom_sf"/>
</dbReference>
<dbReference type="InterPro" id="IPR006935">
    <property type="entry name" value="Helicase/UvrB_N"/>
</dbReference>
<dbReference type="GO" id="GO:0004518">
    <property type="term" value="F:nuclease activity"/>
    <property type="evidence" value="ECO:0007669"/>
    <property type="project" value="UniProtKB-KW"/>
</dbReference>
<keyword evidence="8" id="KW-0267">Excision nuclease</keyword>
<evidence type="ECO:0000259" key="12">
    <source>
        <dbReference type="PROSITE" id="PS50151"/>
    </source>
</evidence>
<dbReference type="InterPro" id="IPR001650">
    <property type="entry name" value="Helicase_C-like"/>
</dbReference>
<dbReference type="GO" id="GO:0005737">
    <property type="term" value="C:cytoplasm"/>
    <property type="evidence" value="ECO:0007669"/>
    <property type="project" value="UniProtKB-SubCell"/>
</dbReference>
<comment type="subcellular location">
    <subcellularLocation>
        <location evidence="1">Cytoplasm</location>
    </subcellularLocation>
</comment>
<dbReference type="AlphaFoldDB" id="A0A381TF50"/>
<dbReference type="NCBIfam" id="TIGR00631">
    <property type="entry name" value="uvrb"/>
    <property type="match status" value="1"/>
</dbReference>
<proteinExistence type="inferred from homology"/>
<accession>A0A381TF50</accession>
<evidence type="ECO:0000256" key="7">
    <source>
        <dbReference type="ARBA" id="ARBA00022840"/>
    </source>
</evidence>
<dbReference type="InterPro" id="IPR041471">
    <property type="entry name" value="UvrB_inter"/>
</dbReference>
<protein>
    <recommendedName>
        <fullName evidence="11">UvrABC system protein B</fullName>
    </recommendedName>
</protein>
<keyword evidence="6" id="KW-0228">DNA excision</keyword>
<organism evidence="15">
    <name type="scientific">marine metagenome</name>
    <dbReference type="NCBI Taxonomy" id="408172"/>
    <lineage>
        <taxon>unclassified sequences</taxon>
        <taxon>metagenomes</taxon>
        <taxon>ecological metagenomes</taxon>
    </lineage>
</organism>
<dbReference type="GO" id="GO:0003677">
    <property type="term" value="F:DNA binding"/>
    <property type="evidence" value="ECO:0007669"/>
    <property type="project" value="InterPro"/>
</dbReference>
<dbReference type="GO" id="GO:0009380">
    <property type="term" value="C:excinuclease repair complex"/>
    <property type="evidence" value="ECO:0007669"/>
    <property type="project" value="InterPro"/>
</dbReference>
<dbReference type="InterPro" id="IPR004807">
    <property type="entry name" value="UvrB"/>
</dbReference>
<dbReference type="Gene3D" id="4.10.860.10">
    <property type="entry name" value="UVR domain"/>
    <property type="match status" value="1"/>
</dbReference>
<comment type="subunit">
    <text evidence="10">Forms a heterotetramer with UvrA during the search for lesions. Interacts with UvrC in an incision complex.</text>
</comment>
<keyword evidence="5" id="KW-0227">DNA damage</keyword>
<dbReference type="PROSITE" id="PS51194">
    <property type="entry name" value="HELICASE_CTER"/>
    <property type="match status" value="1"/>
</dbReference>
<dbReference type="GO" id="GO:0005524">
    <property type="term" value="F:ATP binding"/>
    <property type="evidence" value="ECO:0007669"/>
    <property type="project" value="UniProtKB-KW"/>
</dbReference>
<gene>
    <name evidence="15" type="ORF">METZ01_LOCUS67636</name>
</gene>
<dbReference type="Pfam" id="PF12344">
    <property type="entry name" value="UvrB"/>
    <property type="match status" value="1"/>
</dbReference>
<dbReference type="EMBL" id="UINC01004501">
    <property type="protein sequence ID" value="SVA14782.1"/>
    <property type="molecule type" value="Genomic_DNA"/>
</dbReference>
<dbReference type="SUPFAM" id="SSF46600">
    <property type="entry name" value="C-terminal UvrC-binding domain of UvrB"/>
    <property type="match status" value="1"/>
</dbReference>
<feature type="domain" description="Helicase ATP-binding" evidence="13">
    <location>
        <begin position="25"/>
        <end position="182"/>
    </location>
</feature>
<evidence type="ECO:0000256" key="8">
    <source>
        <dbReference type="ARBA" id="ARBA00022881"/>
    </source>
</evidence>
<comment type="similarity">
    <text evidence="2">Belongs to the UvrB family.</text>
</comment>
<dbReference type="InterPro" id="IPR024759">
    <property type="entry name" value="UvrB_YAD/RRR_dom"/>
</dbReference>
<feature type="domain" description="Helicase C-terminal" evidence="14">
    <location>
        <begin position="429"/>
        <end position="595"/>
    </location>
</feature>
<dbReference type="SMART" id="SM00487">
    <property type="entry name" value="DEXDc"/>
    <property type="match status" value="1"/>
</dbReference>